<gene>
    <name evidence="2" type="ORF">SAMN04487911_12230</name>
</gene>
<accession>A0A1M6JJZ7</accession>
<evidence type="ECO:0000256" key="1">
    <source>
        <dbReference type="SAM" id="Phobius"/>
    </source>
</evidence>
<feature type="transmembrane region" description="Helical" evidence="1">
    <location>
        <begin position="6"/>
        <end position="26"/>
    </location>
</feature>
<protein>
    <submittedName>
        <fullName evidence="2">Uncharacterized protein</fullName>
    </submittedName>
</protein>
<proteinExistence type="predicted"/>
<organism evidence="2 3">
    <name type="scientific">Arenibacter nanhaiticus</name>
    <dbReference type="NCBI Taxonomy" id="558155"/>
    <lineage>
        <taxon>Bacteria</taxon>
        <taxon>Pseudomonadati</taxon>
        <taxon>Bacteroidota</taxon>
        <taxon>Flavobacteriia</taxon>
        <taxon>Flavobacteriales</taxon>
        <taxon>Flavobacteriaceae</taxon>
        <taxon>Arenibacter</taxon>
    </lineage>
</organism>
<keyword evidence="1" id="KW-0812">Transmembrane</keyword>
<keyword evidence="3" id="KW-1185">Reference proteome</keyword>
<dbReference type="Proteomes" id="UP000184231">
    <property type="component" value="Unassembled WGS sequence"/>
</dbReference>
<evidence type="ECO:0000313" key="2">
    <source>
        <dbReference type="EMBL" id="SHJ46999.1"/>
    </source>
</evidence>
<keyword evidence="1" id="KW-1133">Transmembrane helix</keyword>
<reference evidence="2 3" key="1">
    <citation type="submission" date="2016-11" db="EMBL/GenBank/DDBJ databases">
        <authorList>
            <person name="Jaros S."/>
            <person name="Januszkiewicz K."/>
            <person name="Wedrychowicz H."/>
        </authorList>
    </citation>
    <scope>NUCLEOTIDE SEQUENCE [LARGE SCALE GENOMIC DNA]</scope>
    <source>
        <strain evidence="2 3">CGMCC 1.8863</strain>
    </source>
</reference>
<dbReference type="STRING" id="558155.SAMN04487911_12230"/>
<evidence type="ECO:0000313" key="3">
    <source>
        <dbReference type="Proteomes" id="UP000184231"/>
    </source>
</evidence>
<dbReference type="AlphaFoldDB" id="A0A1M6JJZ7"/>
<dbReference type="EMBL" id="FQYX01000022">
    <property type="protein sequence ID" value="SHJ46999.1"/>
    <property type="molecule type" value="Genomic_DNA"/>
</dbReference>
<keyword evidence="1" id="KW-0472">Membrane</keyword>
<name>A0A1M6JJZ7_9FLAO</name>
<sequence>MLTMAIDIMISLIIRTFFTLNIFIVVKIAHIKSNGFNGCS</sequence>